<feature type="domain" description="UBC core" evidence="1">
    <location>
        <begin position="2"/>
        <end position="150"/>
    </location>
</feature>
<sequence length="151" mass="17767">MVPTSWIMIHLRELFRFPANRFSAKQVAENIYEWQATLMGPLRSPYEGGLLFISIHFPSEYTFKPPRVSWKTPILHSNIDKHRVFHPLLVTTTLRPETTVKELLQALHDMLLHLKVEEDDHFLEDVARMCVLEPERFQKEACLMTEAHVMN</sequence>
<name>V4M1U0_EUTSA</name>
<gene>
    <name evidence="2" type="ORF">EUTSA_v10002315mg</name>
</gene>
<dbReference type="SUPFAM" id="SSF54495">
    <property type="entry name" value="UBC-like"/>
    <property type="match status" value="1"/>
</dbReference>
<proteinExistence type="predicted"/>
<organism evidence="2 3">
    <name type="scientific">Eutrema salsugineum</name>
    <name type="common">Saltwater cress</name>
    <name type="synonym">Sisymbrium salsugineum</name>
    <dbReference type="NCBI Taxonomy" id="72664"/>
    <lineage>
        <taxon>Eukaryota</taxon>
        <taxon>Viridiplantae</taxon>
        <taxon>Streptophyta</taxon>
        <taxon>Embryophyta</taxon>
        <taxon>Tracheophyta</taxon>
        <taxon>Spermatophyta</taxon>
        <taxon>Magnoliopsida</taxon>
        <taxon>eudicotyledons</taxon>
        <taxon>Gunneridae</taxon>
        <taxon>Pentapetalae</taxon>
        <taxon>rosids</taxon>
        <taxon>malvids</taxon>
        <taxon>Brassicales</taxon>
        <taxon>Brassicaceae</taxon>
        <taxon>Eutremeae</taxon>
        <taxon>Eutrema</taxon>
    </lineage>
</organism>
<dbReference type="AlphaFoldDB" id="V4M1U0"/>
<dbReference type="KEGG" id="eus:EUTSA_v10002315mg"/>
<keyword evidence="3" id="KW-1185">Reference proteome</keyword>
<evidence type="ECO:0000313" key="3">
    <source>
        <dbReference type="Proteomes" id="UP000030689"/>
    </source>
</evidence>
<dbReference type="Pfam" id="PF00179">
    <property type="entry name" value="UQ_con"/>
    <property type="match status" value="1"/>
</dbReference>
<dbReference type="PROSITE" id="PS50127">
    <property type="entry name" value="UBC_2"/>
    <property type="match status" value="1"/>
</dbReference>
<dbReference type="InterPro" id="IPR016135">
    <property type="entry name" value="UBQ-conjugating_enzyme/RWD"/>
</dbReference>
<dbReference type="InterPro" id="IPR000608">
    <property type="entry name" value="UBC"/>
</dbReference>
<dbReference type="eggNOG" id="KOG0417">
    <property type="taxonomic scope" value="Eukaryota"/>
</dbReference>
<accession>V4M1U0</accession>
<dbReference type="PANTHER" id="PTHR24068">
    <property type="entry name" value="UBIQUITIN-CONJUGATING ENZYME E2"/>
    <property type="match status" value="1"/>
</dbReference>
<dbReference type="STRING" id="72664.V4M1U0"/>
<evidence type="ECO:0000313" key="2">
    <source>
        <dbReference type="EMBL" id="ESQ50089.1"/>
    </source>
</evidence>
<dbReference type="Gramene" id="ESQ50089">
    <property type="protein sequence ID" value="ESQ50089"/>
    <property type="gene ID" value="EUTSA_v10002315mg"/>
</dbReference>
<dbReference type="OrthoDB" id="7851174at2759"/>
<evidence type="ECO:0000259" key="1">
    <source>
        <dbReference type="PROSITE" id="PS50127"/>
    </source>
</evidence>
<dbReference type="SMART" id="SM00212">
    <property type="entry name" value="UBCc"/>
    <property type="match status" value="1"/>
</dbReference>
<dbReference type="EMBL" id="KI517398">
    <property type="protein sequence ID" value="ESQ50089.1"/>
    <property type="molecule type" value="Genomic_DNA"/>
</dbReference>
<reference evidence="2 3" key="1">
    <citation type="journal article" date="2013" name="Front. Plant Sci.">
        <title>The Reference Genome of the Halophytic Plant Eutrema salsugineum.</title>
        <authorList>
            <person name="Yang R."/>
            <person name="Jarvis D.E."/>
            <person name="Chen H."/>
            <person name="Beilstein M.A."/>
            <person name="Grimwood J."/>
            <person name="Jenkins J."/>
            <person name="Shu S."/>
            <person name="Prochnik S."/>
            <person name="Xin M."/>
            <person name="Ma C."/>
            <person name="Schmutz J."/>
            <person name="Wing R.A."/>
            <person name="Mitchell-Olds T."/>
            <person name="Schumaker K.S."/>
            <person name="Wang X."/>
        </authorList>
    </citation>
    <scope>NUCLEOTIDE SEQUENCE [LARGE SCALE GENOMIC DNA]</scope>
</reference>
<dbReference type="Gene3D" id="3.10.110.10">
    <property type="entry name" value="Ubiquitin Conjugating Enzyme"/>
    <property type="match status" value="1"/>
</dbReference>
<dbReference type="CDD" id="cd00195">
    <property type="entry name" value="UBCc_UEV"/>
    <property type="match status" value="1"/>
</dbReference>
<protein>
    <recommendedName>
        <fullName evidence="1">UBC core domain-containing protein</fullName>
    </recommendedName>
</protein>
<dbReference type="Proteomes" id="UP000030689">
    <property type="component" value="Unassembled WGS sequence"/>
</dbReference>